<evidence type="ECO:0008006" key="3">
    <source>
        <dbReference type="Google" id="ProtNLM"/>
    </source>
</evidence>
<dbReference type="STRING" id="983.SAMN05443543_11210"/>
<protein>
    <recommendedName>
        <fullName evidence="3">DUF1961 domain-containing protein</fullName>
    </recommendedName>
</protein>
<dbReference type="InterPro" id="IPR015305">
    <property type="entry name" value="DUF1961"/>
</dbReference>
<evidence type="ECO:0000313" key="2">
    <source>
        <dbReference type="Proteomes" id="UP000316775"/>
    </source>
</evidence>
<dbReference type="RefSeq" id="WP_073246846.1">
    <property type="nucleotide sequence ID" value="NZ_BJNP01000049.1"/>
</dbReference>
<dbReference type="OrthoDB" id="9787610at2"/>
<gene>
    <name evidence="1" type="ORF">FFL01_31010</name>
</gene>
<dbReference type="GO" id="GO:0005975">
    <property type="term" value="P:carbohydrate metabolic process"/>
    <property type="evidence" value="ECO:0007669"/>
    <property type="project" value="UniProtKB-ARBA"/>
</dbReference>
<dbReference type="AlphaFoldDB" id="A0A4Y4B2D4"/>
<dbReference type="InterPro" id="IPR013320">
    <property type="entry name" value="ConA-like_dom_sf"/>
</dbReference>
<organism evidence="1 2">
    <name type="scientific">Flavobacterium flevense</name>
    <dbReference type="NCBI Taxonomy" id="983"/>
    <lineage>
        <taxon>Bacteria</taxon>
        <taxon>Pseudomonadati</taxon>
        <taxon>Bacteroidota</taxon>
        <taxon>Flavobacteriia</taxon>
        <taxon>Flavobacteriales</taxon>
        <taxon>Flavobacteriaceae</taxon>
        <taxon>Flavobacterium</taxon>
    </lineage>
</organism>
<dbReference type="SUPFAM" id="SSF49899">
    <property type="entry name" value="Concanavalin A-like lectins/glucanases"/>
    <property type="match status" value="1"/>
</dbReference>
<keyword evidence="2" id="KW-1185">Reference proteome</keyword>
<proteinExistence type="predicted"/>
<dbReference type="Proteomes" id="UP000316775">
    <property type="component" value="Unassembled WGS sequence"/>
</dbReference>
<reference evidence="1 2" key="1">
    <citation type="submission" date="2019-06" db="EMBL/GenBank/DDBJ databases">
        <title>Whole genome shotgun sequence of Flavobacterium flevense NBRC 14960.</title>
        <authorList>
            <person name="Hosoyama A."/>
            <person name="Uohara A."/>
            <person name="Ohji S."/>
            <person name="Ichikawa N."/>
        </authorList>
    </citation>
    <scope>NUCLEOTIDE SEQUENCE [LARGE SCALE GENOMIC DNA]</scope>
    <source>
        <strain evidence="1 2">NBRC 14960</strain>
    </source>
</reference>
<accession>A0A4Y4B2D4</accession>
<sequence>MNLQQLLILFFCISINAQKSDKKEFDILNKSKQWKLEFQDDGTKNWQSKWFLDGLQASVKNTKAGMLFNAGTQPAADTDHAVLWTQKSFKGNIKIEYNFTRKDSATKWAVILYLQATGTGKIPYVEDISKWNYLREIPAMKTYFNNMKALHISYASFDNNNTDKTKDYIRVRQYPVIPGQNFNTTTEIPNPFFETGLFKTGENYKITVIKTDEKLYFEVTGQNGATLFNWNLKNQPLLHEGRIGLRQMATRSALYKDFSIYTMKHDIRF</sequence>
<comment type="caution">
    <text evidence="1">The sequence shown here is derived from an EMBL/GenBank/DDBJ whole genome shotgun (WGS) entry which is preliminary data.</text>
</comment>
<name>A0A4Y4B2D4_9FLAO</name>
<dbReference type="EMBL" id="BJNP01000049">
    <property type="protein sequence ID" value="GEC73562.1"/>
    <property type="molecule type" value="Genomic_DNA"/>
</dbReference>
<evidence type="ECO:0000313" key="1">
    <source>
        <dbReference type="EMBL" id="GEC73562.1"/>
    </source>
</evidence>
<dbReference type="GO" id="GO:0004553">
    <property type="term" value="F:hydrolase activity, hydrolyzing O-glycosyl compounds"/>
    <property type="evidence" value="ECO:0007669"/>
    <property type="project" value="UniProtKB-ARBA"/>
</dbReference>
<dbReference type="Gene3D" id="2.60.120.200">
    <property type="match status" value="1"/>
</dbReference>
<dbReference type="Pfam" id="PF09224">
    <property type="entry name" value="DUF1961"/>
    <property type="match status" value="1"/>
</dbReference>